<dbReference type="Proteomes" id="UP000285278">
    <property type="component" value="Unassembled WGS sequence"/>
</dbReference>
<feature type="transmembrane region" description="Helical" evidence="1">
    <location>
        <begin position="12"/>
        <end position="31"/>
    </location>
</feature>
<protein>
    <submittedName>
        <fullName evidence="2">Uncharacterized protein</fullName>
    </submittedName>
</protein>
<dbReference type="AlphaFoldDB" id="A0A418QAG6"/>
<accession>A0A418QAG6</accession>
<evidence type="ECO:0000313" key="3">
    <source>
        <dbReference type="Proteomes" id="UP000285278"/>
    </source>
</evidence>
<evidence type="ECO:0000256" key="1">
    <source>
        <dbReference type="SAM" id="Phobius"/>
    </source>
</evidence>
<dbReference type="EMBL" id="QXJK01000001">
    <property type="protein sequence ID" value="RIX36825.1"/>
    <property type="molecule type" value="Genomic_DNA"/>
</dbReference>
<evidence type="ECO:0000313" key="2">
    <source>
        <dbReference type="EMBL" id="RIX36825.1"/>
    </source>
</evidence>
<keyword evidence="3" id="KW-1185">Reference proteome</keyword>
<feature type="transmembrane region" description="Helical" evidence="1">
    <location>
        <begin position="101"/>
        <end position="119"/>
    </location>
</feature>
<keyword evidence="1" id="KW-0812">Transmembrane</keyword>
<keyword evidence="1" id="KW-1133">Transmembrane helix</keyword>
<organism evidence="2 3">
    <name type="scientific">Corynebacterium falsenii</name>
    <dbReference type="NCBI Taxonomy" id="108486"/>
    <lineage>
        <taxon>Bacteria</taxon>
        <taxon>Bacillati</taxon>
        <taxon>Actinomycetota</taxon>
        <taxon>Actinomycetes</taxon>
        <taxon>Mycobacteriales</taxon>
        <taxon>Corynebacteriaceae</taxon>
        <taxon>Corynebacterium</taxon>
    </lineage>
</organism>
<dbReference type="OrthoDB" id="4427098at2"/>
<feature type="transmembrane region" description="Helical" evidence="1">
    <location>
        <begin position="76"/>
        <end position="95"/>
    </location>
</feature>
<dbReference type="RefSeq" id="WP_039910974.1">
    <property type="nucleotide sequence ID" value="NZ_CBCRUA010000001.1"/>
</dbReference>
<gene>
    <name evidence="2" type="ORF">D3M95_01055</name>
</gene>
<keyword evidence="1" id="KW-0472">Membrane</keyword>
<proteinExistence type="predicted"/>
<feature type="transmembrane region" description="Helical" evidence="1">
    <location>
        <begin position="37"/>
        <end position="55"/>
    </location>
</feature>
<comment type="caution">
    <text evidence="2">The sequence shown here is derived from an EMBL/GenBank/DDBJ whole genome shotgun (WGS) entry which is preliminary data.</text>
</comment>
<reference evidence="2 3" key="1">
    <citation type="submission" date="2018-09" db="EMBL/GenBank/DDBJ databases">
        <title>Optimization and identification of Corynebacterium falsenii FN1-14 from fish paste.</title>
        <authorList>
            <person name="Daroonpunt R."/>
            <person name="Tanasupawat S."/>
        </authorList>
    </citation>
    <scope>NUCLEOTIDE SEQUENCE [LARGE SCALE GENOMIC DNA]</scope>
    <source>
        <strain evidence="2 3">FN1-14</strain>
    </source>
</reference>
<sequence>MNASAPVIQPPTTVRAVGSLFFGLAVGIMIAPLAPGFQAIVLIASVGIALLMTFSHPYRKQVRAEVEKRGERYRTSAAQVMPLFPLWLALMVLPLMSTRSWVLMVIIWVVASAYAWFVYPQIDGTAHIKPQRTSTGNTKH</sequence>
<name>A0A418QAG6_9CORY</name>